<feature type="signal peptide" evidence="6">
    <location>
        <begin position="1"/>
        <end position="19"/>
    </location>
</feature>
<comment type="caution">
    <text evidence="7">The sequence shown here is derived from an EMBL/GenBank/DDBJ whole genome shotgun (WGS) entry which is preliminary data.</text>
</comment>
<dbReference type="PROSITE" id="PS51257">
    <property type="entry name" value="PROKAR_LIPOPROTEIN"/>
    <property type="match status" value="1"/>
</dbReference>
<evidence type="ECO:0000256" key="1">
    <source>
        <dbReference type="ARBA" id="ARBA00004196"/>
    </source>
</evidence>
<sequence length="460" mass="51591">MRKMKRGLSLVLASIMATALVGCSGGENTETTNTATTTENKETTGTTQVADENQEEITLRFVSWQTNHDEQNQKVAAAYKELHPNINVQFDYVGDMNSNDYLTKTDIMLMGGEAMDILMAPNYASYIVRAESGSYLSLDDYFTEEGTTAEDAYNVIVRVNDQTYGIPGEMKYNLVLINKDMLDAAGLDVPSLDWTWDDYREYAEKLTSGSGADTKYGSYFHSWGSCNLWGISSGKGGSTIFNDDKTLTFDNPNLAKFLQLRYDMENVDHSSTPLADVKALNMNYRDQFFNGNIAMLPMGTAMLSDIGNEKYAHDFVTTFARQPLWDKDGEHYNEAGGNIFSIAKTSEHPKEAYDFLRFWTTEGVDIKGMFISNEKGAVKSDSVKQIIAGFEDKLDTDTLTKIMDDPDWVDSYGTYIPDYQSEIDSILTEETDKYLLGSQSLDDTIKNLMDRGNEVIEENK</sequence>
<dbReference type="Gene3D" id="3.40.190.10">
    <property type="entry name" value="Periplasmic binding protein-like II"/>
    <property type="match status" value="1"/>
</dbReference>
<dbReference type="SUPFAM" id="SSF53850">
    <property type="entry name" value="Periplasmic binding protein-like II"/>
    <property type="match status" value="1"/>
</dbReference>
<dbReference type="RefSeq" id="WP_227733261.1">
    <property type="nucleotide sequence ID" value="NZ_JAJEPV010000019.1"/>
</dbReference>
<dbReference type="PANTHER" id="PTHR43649">
    <property type="entry name" value="ARABINOSE-BINDING PROTEIN-RELATED"/>
    <property type="match status" value="1"/>
</dbReference>
<organism evidence="7 8">
    <name type="scientific">Waltera acetigignens</name>
    <dbReference type="NCBI Taxonomy" id="2981769"/>
    <lineage>
        <taxon>Bacteria</taxon>
        <taxon>Bacillati</taxon>
        <taxon>Bacillota</taxon>
        <taxon>Clostridia</taxon>
        <taxon>Lachnospirales</taxon>
        <taxon>Lachnospiraceae</taxon>
        <taxon>Waltera</taxon>
    </lineage>
</organism>
<proteinExistence type="inferred from homology"/>
<evidence type="ECO:0000256" key="3">
    <source>
        <dbReference type="ARBA" id="ARBA00022448"/>
    </source>
</evidence>
<dbReference type="EMBL" id="JAJEPV010000019">
    <property type="protein sequence ID" value="MCC2119738.1"/>
    <property type="molecule type" value="Genomic_DNA"/>
</dbReference>
<evidence type="ECO:0000256" key="2">
    <source>
        <dbReference type="ARBA" id="ARBA00008520"/>
    </source>
</evidence>
<dbReference type="PANTHER" id="PTHR43649:SF31">
    <property type="entry name" value="SN-GLYCEROL-3-PHOSPHATE-BINDING PERIPLASMIC PROTEIN UGPB"/>
    <property type="match status" value="1"/>
</dbReference>
<dbReference type="AlphaFoldDB" id="A0AAE3A247"/>
<dbReference type="GO" id="GO:0030313">
    <property type="term" value="C:cell envelope"/>
    <property type="evidence" value="ECO:0007669"/>
    <property type="project" value="UniProtKB-SubCell"/>
</dbReference>
<protein>
    <submittedName>
        <fullName evidence="7">Extracellular solute-binding protein</fullName>
    </submittedName>
</protein>
<dbReference type="Proteomes" id="UP001197795">
    <property type="component" value="Unassembled WGS sequence"/>
</dbReference>
<feature type="compositionally biased region" description="Low complexity" evidence="5">
    <location>
        <begin position="26"/>
        <end position="46"/>
    </location>
</feature>
<keyword evidence="3" id="KW-0813">Transport</keyword>
<feature type="chain" id="PRO_5042057630" evidence="6">
    <location>
        <begin position="20"/>
        <end position="460"/>
    </location>
</feature>
<dbReference type="InterPro" id="IPR050490">
    <property type="entry name" value="Bact_solute-bd_prot1"/>
</dbReference>
<evidence type="ECO:0000313" key="8">
    <source>
        <dbReference type="Proteomes" id="UP001197795"/>
    </source>
</evidence>
<evidence type="ECO:0000313" key="7">
    <source>
        <dbReference type="EMBL" id="MCC2119738.1"/>
    </source>
</evidence>
<keyword evidence="4 6" id="KW-0732">Signal</keyword>
<name>A0AAE3A247_9FIRM</name>
<keyword evidence="8" id="KW-1185">Reference proteome</keyword>
<comment type="similarity">
    <text evidence="2">Belongs to the bacterial solute-binding protein 1 family.</text>
</comment>
<gene>
    <name evidence="7" type="ORF">LKD75_09090</name>
</gene>
<evidence type="ECO:0000256" key="5">
    <source>
        <dbReference type="SAM" id="MobiDB-lite"/>
    </source>
</evidence>
<reference evidence="7 8" key="1">
    <citation type="submission" date="2021-10" db="EMBL/GenBank/DDBJ databases">
        <title>Anaerobic single-cell dispensing facilitates the cultivation of human gut bacteria.</title>
        <authorList>
            <person name="Afrizal A."/>
        </authorList>
    </citation>
    <scope>NUCLEOTIDE SEQUENCE [LARGE SCALE GENOMIC DNA]</scope>
    <source>
        <strain evidence="7 8">CLA-AA-H273</strain>
    </source>
</reference>
<evidence type="ECO:0000256" key="4">
    <source>
        <dbReference type="ARBA" id="ARBA00022729"/>
    </source>
</evidence>
<comment type="subcellular location">
    <subcellularLocation>
        <location evidence="1">Cell envelope</location>
    </subcellularLocation>
</comment>
<feature type="region of interest" description="Disordered" evidence="5">
    <location>
        <begin position="23"/>
        <end position="46"/>
    </location>
</feature>
<accession>A0AAE3A247</accession>
<dbReference type="Pfam" id="PF01547">
    <property type="entry name" value="SBP_bac_1"/>
    <property type="match status" value="1"/>
</dbReference>
<evidence type="ECO:0000256" key="6">
    <source>
        <dbReference type="SAM" id="SignalP"/>
    </source>
</evidence>
<dbReference type="InterPro" id="IPR006059">
    <property type="entry name" value="SBP"/>
</dbReference>